<accession>A0ABR0KN16</accession>
<feature type="region of interest" description="Disordered" evidence="1">
    <location>
        <begin position="435"/>
        <end position="491"/>
    </location>
</feature>
<feature type="region of interest" description="Disordered" evidence="1">
    <location>
        <begin position="373"/>
        <end position="394"/>
    </location>
</feature>
<feature type="region of interest" description="Disordered" evidence="1">
    <location>
        <begin position="311"/>
        <end position="361"/>
    </location>
</feature>
<evidence type="ECO:0000256" key="1">
    <source>
        <dbReference type="SAM" id="MobiDB-lite"/>
    </source>
</evidence>
<keyword evidence="3" id="KW-1185">Reference proteome</keyword>
<feature type="compositionally biased region" description="Basic and acidic residues" evidence="1">
    <location>
        <begin position="35"/>
        <end position="44"/>
    </location>
</feature>
<dbReference type="Proteomes" id="UP001345013">
    <property type="component" value="Unassembled WGS sequence"/>
</dbReference>
<reference evidence="2 3" key="1">
    <citation type="submission" date="2023-08" db="EMBL/GenBank/DDBJ databases">
        <title>Black Yeasts Isolated from many extreme environments.</title>
        <authorList>
            <person name="Coleine C."/>
            <person name="Stajich J.E."/>
            <person name="Selbmann L."/>
        </authorList>
    </citation>
    <scope>NUCLEOTIDE SEQUENCE [LARGE SCALE GENOMIC DNA]</scope>
    <source>
        <strain evidence="2 3">CCFEE 5885</strain>
    </source>
</reference>
<feature type="compositionally biased region" description="Polar residues" evidence="1">
    <location>
        <begin position="435"/>
        <end position="466"/>
    </location>
</feature>
<protein>
    <submittedName>
        <fullName evidence="2">Uncharacterized protein</fullName>
    </submittedName>
</protein>
<feature type="region of interest" description="Disordered" evidence="1">
    <location>
        <begin position="1"/>
        <end position="97"/>
    </location>
</feature>
<gene>
    <name evidence="2" type="ORF">LTR24_001234</name>
</gene>
<name>A0ABR0KN16_9EURO</name>
<evidence type="ECO:0000313" key="2">
    <source>
        <dbReference type="EMBL" id="KAK5099575.1"/>
    </source>
</evidence>
<sequence length="530" mass="58933">MAEHDQQSTVENRDCSVLSDAPSEEATQAVNELSEASRRSDAQSRRQAHFNTEEPASQFRPFDPPNLPNSDRLPGEERTQSGPSNGGSGDVPRHPNQHFSTEQLDKVLTSSANRSRDTPSLIPAPVQQRSALPAKFQSRLYDPANPHMQALIEQAPSLGLDLEKCKDRCGFIIFDVLTPAELPDHFKKHKESLSMILAELKPAVAAHLGTSPDYLGTDLRVEEFVQALYYKAREELHHAAGFQQSFPPVAKAGSFFYDQLHRLMQVLREVDKKLRDVDEADLPVFEACCTVAAMKWQIDIHKHWIAELGGDKKRKNRDGDDSASPLRKHRRTTSVESTSDENSVAPKRRPGRPPGALNKTTVAAREREAAIAAARDQSVELPTTPTPAPRPRGPPMHYEHQGLPTGTIPPRSMLPQSQQHINTPTRELLNQYPPSTTQFAQSSTNPQNYATQSGLFPTSGRRNAVSSGGGHMDPNLPQQVESLSSGSHPQFHFFDHPNISYHYYGHMPNQQPGAFDRFLEEGDNESEENL</sequence>
<proteinExistence type="predicted"/>
<organism evidence="2 3">
    <name type="scientific">Lithohypha guttulata</name>
    <dbReference type="NCBI Taxonomy" id="1690604"/>
    <lineage>
        <taxon>Eukaryota</taxon>
        <taxon>Fungi</taxon>
        <taxon>Dikarya</taxon>
        <taxon>Ascomycota</taxon>
        <taxon>Pezizomycotina</taxon>
        <taxon>Eurotiomycetes</taxon>
        <taxon>Chaetothyriomycetidae</taxon>
        <taxon>Chaetothyriales</taxon>
        <taxon>Trichomeriaceae</taxon>
        <taxon>Lithohypha</taxon>
    </lineage>
</organism>
<evidence type="ECO:0000313" key="3">
    <source>
        <dbReference type="Proteomes" id="UP001345013"/>
    </source>
</evidence>
<comment type="caution">
    <text evidence="2">The sequence shown here is derived from an EMBL/GenBank/DDBJ whole genome shotgun (WGS) entry which is preliminary data.</text>
</comment>
<feature type="compositionally biased region" description="Polar residues" evidence="1">
    <location>
        <begin position="476"/>
        <end position="488"/>
    </location>
</feature>
<feature type="compositionally biased region" description="Pro residues" evidence="1">
    <location>
        <begin position="384"/>
        <end position="394"/>
    </location>
</feature>
<dbReference type="EMBL" id="JAVRRG010000009">
    <property type="protein sequence ID" value="KAK5099575.1"/>
    <property type="molecule type" value="Genomic_DNA"/>
</dbReference>
<feature type="compositionally biased region" description="Basic and acidic residues" evidence="1">
    <location>
        <begin position="1"/>
        <end position="14"/>
    </location>
</feature>